<dbReference type="CDD" id="cd02870">
    <property type="entry name" value="PseudoU_synth_RsuA_like"/>
    <property type="match status" value="1"/>
</dbReference>
<dbReference type="PANTHER" id="PTHR47683">
    <property type="entry name" value="PSEUDOURIDINE SYNTHASE FAMILY PROTEIN-RELATED"/>
    <property type="match status" value="1"/>
</dbReference>
<evidence type="ECO:0000256" key="5">
    <source>
        <dbReference type="ARBA" id="ARBA00036535"/>
    </source>
</evidence>
<dbReference type="Pfam" id="PF01479">
    <property type="entry name" value="S4"/>
    <property type="match status" value="1"/>
</dbReference>
<dbReference type="SUPFAM" id="SSF55174">
    <property type="entry name" value="Alpha-L RNA-binding motif"/>
    <property type="match status" value="1"/>
</dbReference>
<comment type="similarity">
    <text evidence="2 7">Belongs to the pseudouridine synthase RsuA family.</text>
</comment>
<comment type="catalytic activity">
    <reaction evidence="4">
        <text>uridine(35) in tRNA(Tyr) = pseudouridine(35) in tRNA(Tyr)</text>
        <dbReference type="Rhea" id="RHEA:60556"/>
        <dbReference type="Rhea" id="RHEA-COMP:15607"/>
        <dbReference type="Rhea" id="RHEA-COMP:15608"/>
        <dbReference type="ChEBI" id="CHEBI:65314"/>
        <dbReference type="ChEBI" id="CHEBI:65315"/>
    </reaction>
</comment>
<dbReference type="InterPro" id="IPR042092">
    <property type="entry name" value="PsdUridine_s_RsuA/RluB/E/F_cat"/>
</dbReference>
<organism evidence="10 11">
    <name type="scientific">Mesorhizobium sangaii</name>
    <dbReference type="NCBI Taxonomy" id="505389"/>
    <lineage>
        <taxon>Bacteria</taxon>
        <taxon>Pseudomonadati</taxon>
        <taxon>Pseudomonadota</taxon>
        <taxon>Alphaproteobacteria</taxon>
        <taxon>Hyphomicrobiales</taxon>
        <taxon>Phyllobacteriaceae</taxon>
        <taxon>Mesorhizobium</taxon>
    </lineage>
</organism>
<keyword evidence="6" id="KW-0694">RNA-binding</keyword>
<dbReference type="SUPFAM" id="SSF55120">
    <property type="entry name" value="Pseudouridine synthase"/>
    <property type="match status" value="1"/>
</dbReference>
<dbReference type="Proteomes" id="UP000556329">
    <property type="component" value="Unassembled WGS sequence"/>
</dbReference>
<dbReference type="SMART" id="SM00363">
    <property type="entry name" value="S4"/>
    <property type="match status" value="1"/>
</dbReference>
<dbReference type="Gene3D" id="3.30.70.580">
    <property type="entry name" value="Pseudouridine synthase I, catalytic domain, N-terminal subdomain"/>
    <property type="match status" value="1"/>
</dbReference>
<comment type="caution">
    <text evidence="10">The sequence shown here is derived from an EMBL/GenBank/DDBJ whole genome shotgun (WGS) entry which is preliminary data.</text>
</comment>
<evidence type="ECO:0000313" key="10">
    <source>
        <dbReference type="EMBL" id="MBB6412482.1"/>
    </source>
</evidence>
<dbReference type="PROSITE" id="PS01149">
    <property type="entry name" value="PSI_RSU"/>
    <property type="match status" value="1"/>
</dbReference>
<dbReference type="GO" id="GO:0160138">
    <property type="term" value="F:23S rRNA pseudouridine(2604) synthase activity"/>
    <property type="evidence" value="ECO:0007669"/>
    <property type="project" value="UniProtKB-EC"/>
</dbReference>
<dbReference type="InterPro" id="IPR000748">
    <property type="entry name" value="PsdUridine_synth_RsuA/RluB/E/F"/>
</dbReference>
<dbReference type="InterPro" id="IPR020103">
    <property type="entry name" value="PsdUridine_synth_cat_dom_sf"/>
</dbReference>
<gene>
    <name evidence="10" type="ORF">HNQ71_005172</name>
</gene>
<dbReference type="AlphaFoldDB" id="A0A841PQY7"/>
<evidence type="ECO:0000256" key="4">
    <source>
        <dbReference type="ARBA" id="ARBA00036390"/>
    </source>
</evidence>
<evidence type="ECO:0000256" key="1">
    <source>
        <dbReference type="ARBA" id="ARBA00000073"/>
    </source>
</evidence>
<dbReference type="RefSeq" id="WP_184875452.1">
    <property type="nucleotide sequence ID" value="NZ_JACHEF010000005.1"/>
</dbReference>
<dbReference type="InterPro" id="IPR036986">
    <property type="entry name" value="S4_RNA-bd_sf"/>
</dbReference>
<evidence type="ECO:0000256" key="6">
    <source>
        <dbReference type="PROSITE-ProRule" id="PRU00182"/>
    </source>
</evidence>
<evidence type="ECO:0000313" key="11">
    <source>
        <dbReference type="Proteomes" id="UP000556329"/>
    </source>
</evidence>
<keyword evidence="11" id="KW-1185">Reference proteome</keyword>
<keyword evidence="3 7" id="KW-0413">Isomerase</keyword>
<comment type="catalytic activity">
    <reaction evidence="5">
        <text>uridine(2604) in 23S rRNA = pseudouridine(2604) in 23S rRNA</text>
        <dbReference type="Rhea" id="RHEA:38875"/>
        <dbReference type="Rhea" id="RHEA-COMP:10093"/>
        <dbReference type="Rhea" id="RHEA-COMP:10094"/>
        <dbReference type="ChEBI" id="CHEBI:65314"/>
        <dbReference type="ChEBI" id="CHEBI:65315"/>
        <dbReference type="EC" id="5.4.99.21"/>
    </reaction>
</comment>
<feature type="domain" description="RNA-binding S4" evidence="9">
    <location>
        <begin position="33"/>
        <end position="92"/>
    </location>
</feature>
<dbReference type="GO" id="GO:0000455">
    <property type="term" value="P:enzyme-directed rRNA pseudouridine synthesis"/>
    <property type="evidence" value="ECO:0007669"/>
    <property type="project" value="UniProtKB-ARBA"/>
</dbReference>
<protein>
    <recommendedName>
        <fullName evidence="7">Pseudouridine synthase</fullName>
        <ecNumber evidence="7">5.4.99.-</ecNumber>
    </recommendedName>
</protein>
<sequence>MAARPPAGKPPSSRPPAGNARTGKPHTGKPLGVSLNRALSKLGLCSRTQAEVLIAEGRVRVGGKVVRNATLRVDLNRDRIVVDDRPVVAERKVYLILNKPRGLVTTRNDPQQRDTVYACLDGLDLPFVSPVGRLDKASEGLLLMTNDTQFANRLMDPASHLPKTYHVQIGTVPDAAMLERLRAGVTVDGETLTTIAIELLRSGGRTAWLEIVLDEGRNRHIRRLLAAHGIEVLRLIRIAIGRLQLGDLAKGKARHLTPEELALLAG</sequence>
<dbReference type="CDD" id="cd00165">
    <property type="entry name" value="S4"/>
    <property type="match status" value="1"/>
</dbReference>
<dbReference type="Gene3D" id="3.30.70.1560">
    <property type="entry name" value="Alpha-L RNA-binding motif"/>
    <property type="match status" value="1"/>
</dbReference>
<dbReference type="PANTHER" id="PTHR47683:SF2">
    <property type="entry name" value="RNA-BINDING S4 DOMAIN-CONTAINING PROTEIN"/>
    <property type="match status" value="1"/>
</dbReference>
<name>A0A841PQY7_9HYPH</name>
<evidence type="ECO:0000256" key="7">
    <source>
        <dbReference type="RuleBase" id="RU003887"/>
    </source>
</evidence>
<dbReference type="InterPro" id="IPR018496">
    <property type="entry name" value="PsdUridine_synth_RsuA/RluB_CS"/>
</dbReference>
<dbReference type="Pfam" id="PF00849">
    <property type="entry name" value="PseudoU_synth_2"/>
    <property type="match status" value="1"/>
</dbReference>
<accession>A0A841PQY7</accession>
<feature type="region of interest" description="Disordered" evidence="8">
    <location>
        <begin position="1"/>
        <end position="31"/>
    </location>
</feature>
<dbReference type="InterPro" id="IPR050343">
    <property type="entry name" value="RsuA_PseudoU_synthase"/>
</dbReference>
<dbReference type="GO" id="GO:0003723">
    <property type="term" value="F:RNA binding"/>
    <property type="evidence" value="ECO:0007669"/>
    <property type="project" value="UniProtKB-KW"/>
</dbReference>
<comment type="catalytic activity">
    <reaction evidence="1">
        <text>a uridine in RNA = a pseudouridine in RNA</text>
        <dbReference type="Rhea" id="RHEA:48348"/>
        <dbReference type="Rhea" id="RHEA-COMP:12068"/>
        <dbReference type="Rhea" id="RHEA-COMP:12069"/>
        <dbReference type="ChEBI" id="CHEBI:65314"/>
        <dbReference type="ChEBI" id="CHEBI:65315"/>
    </reaction>
</comment>
<dbReference type="NCBIfam" id="TIGR00093">
    <property type="entry name" value="pseudouridine synthase"/>
    <property type="match status" value="1"/>
</dbReference>
<reference evidence="10 11" key="1">
    <citation type="submission" date="2020-08" db="EMBL/GenBank/DDBJ databases">
        <title>Genomic Encyclopedia of Type Strains, Phase IV (KMG-IV): sequencing the most valuable type-strain genomes for metagenomic binning, comparative biology and taxonomic classification.</title>
        <authorList>
            <person name="Goeker M."/>
        </authorList>
    </citation>
    <scope>NUCLEOTIDE SEQUENCE [LARGE SCALE GENOMIC DNA]</scope>
    <source>
        <strain evidence="10 11">DSM 100039</strain>
    </source>
</reference>
<evidence type="ECO:0000256" key="2">
    <source>
        <dbReference type="ARBA" id="ARBA00008348"/>
    </source>
</evidence>
<proteinExistence type="inferred from homology"/>
<dbReference type="Gene3D" id="3.10.290.10">
    <property type="entry name" value="RNA-binding S4 domain"/>
    <property type="match status" value="1"/>
</dbReference>
<dbReference type="InterPro" id="IPR020094">
    <property type="entry name" value="TruA/RsuA/RluB/E/F_N"/>
</dbReference>
<evidence type="ECO:0000256" key="3">
    <source>
        <dbReference type="ARBA" id="ARBA00023235"/>
    </source>
</evidence>
<evidence type="ECO:0000256" key="8">
    <source>
        <dbReference type="SAM" id="MobiDB-lite"/>
    </source>
</evidence>
<dbReference type="InterPro" id="IPR006145">
    <property type="entry name" value="PsdUridine_synth_RsuA/RluA"/>
</dbReference>
<evidence type="ECO:0000259" key="9">
    <source>
        <dbReference type="SMART" id="SM00363"/>
    </source>
</evidence>
<dbReference type="EMBL" id="JACHEF010000005">
    <property type="protein sequence ID" value="MBB6412482.1"/>
    <property type="molecule type" value="Genomic_DNA"/>
</dbReference>
<dbReference type="InterPro" id="IPR002942">
    <property type="entry name" value="S4_RNA-bd"/>
</dbReference>
<dbReference type="PROSITE" id="PS50889">
    <property type="entry name" value="S4"/>
    <property type="match status" value="1"/>
</dbReference>
<dbReference type="EC" id="5.4.99.-" evidence="7"/>